<keyword evidence="3" id="KW-1185">Reference proteome</keyword>
<dbReference type="STRING" id="1147123.SAMN05443428_104107"/>
<dbReference type="PIRSF" id="PIRSF031501">
    <property type="entry name" value="QueT"/>
    <property type="match status" value="1"/>
</dbReference>
<sequence length="156" mass="16898">MKRNENRYIIEAGVIAAIYCVLTIVLKPISYGAVQFRLSEAMTILPFYMSSAVPGLFLGCALANVFGGLGLVDIVFGSLTTFLAAYITSKMPNKYFAVLPPIILNALIVSIWVSKITNMPYIVTVGTIGFGEFVSAGIAGVILSSVFERVTNIYKR</sequence>
<keyword evidence="1" id="KW-0472">Membrane</keyword>
<dbReference type="AlphaFoldDB" id="A0A1T4WWH9"/>
<proteinExistence type="predicted"/>
<feature type="transmembrane region" description="Helical" evidence="1">
    <location>
        <begin position="119"/>
        <end position="147"/>
    </location>
</feature>
<feature type="transmembrane region" description="Helical" evidence="1">
    <location>
        <begin position="95"/>
        <end position="113"/>
    </location>
</feature>
<dbReference type="EMBL" id="FUYH01000004">
    <property type="protein sequence ID" value="SKA81732.1"/>
    <property type="molecule type" value="Genomic_DNA"/>
</dbReference>
<dbReference type="RefSeq" id="WP_078695737.1">
    <property type="nucleotide sequence ID" value="NZ_FUYH01000004.1"/>
</dbReference>
<dbReference type="PANTHER" id="PTHR40044">
    <property type="entry name" value="INTEGRAL MEMBRANE PROTEIN-RELATED"/>
    <property type="match status" value="1"/>
</dbReference>
<feature type="transmembrane region" description="Helical" evidence="1">
    <location>
        <begin position="56"/>
        <end position="83"/>
    </location>
</feature>
<dbReference type="Pfam" id="PF06177">
    <property type="entry name" value="QueT"/>
    <property type="match status" value="1"/>
</dbReference>
<protein>
    <submittedName>
        <fullName evidence="2">Uncharacterized membrane protein</fullName>
    </submittedName>
</protein>
<name>A0A1T4WWH9_9CLOT</name>
<dbReference type="OrthoDB" id="9786793at2"/>
<dbReference type="PANTHER" id="PTHR40044:SF1">
    <property type="entry name" value="INTEGRAL MEMBRANE PROTEIN"/>
    <property type="match status" value="1"/>
</dbReference>
<dbReference type="InterPro" id="IPR010387">
    <property type="entry name" value="QueT"/>
</dbReference>
<evidence type="ECO:0000256" key="1">
    <source>
        <dbReference type="SAM" id="Phobius"/>
    </source>
</evidence>
<dbReference type="Proteomes" id="UP000190105">
    <property type="component" value="Unassembled WGS sequence"/>
</dbReference>
<keyword evidence="1" id="KW-1133">Transmembrane helix</keyword>
<reference evidence="3" key="1">
    <citation type="submission" date="2017-02" db="EMBL/GenBank/DDBJ databases">
        <authorList>
            <person name="Varghese N."/>
            <person name="Submissions S."/>
        </authorList>
    </citation>
    <scope>NUCLEOTIDE SEQUENCE [LARGE SCALE GENOMIC DNA]</scope>
    <source>
        <strain evidence="3">USBA 833</strain>
    </source>
</reference>
<organism evidence="2 3">
    <name type="scientific">Caloramator quimbayensis</name>
    <dbReference type="NCBI Taxonomy" id="1147123"/>
    <lineage>
        <taxon>Bacteria</taxon>
        <taxon>Bacillati</taxon>
        <taxon>Bacillota</taxon>
        <taxon>Clostridia</taxon>
        <taxon>Eubacteriales</taxon>
        <taxon>Clostridiaceae</taxon>
        <taxon>Caloramator</taxon>
    </lineage>
</organism>
<evidence type="ECO:0000313" key="3">
    <source>
        <dbReference type="Proteomes" id="UP000190105"/>
    </source>
</evidence>
<gene>
    <name evidence="2" type="ORF">SAMN05443428_104107</name>
</gene>
<accession>A0A1T4WWH9</accession>
<keyword evidence="1" id="KW-0812">Transmembrane</keyword>
<feature type="transmembrane region" description="Helical" evidence="1">
    <location>
        <begin position="12"/>
        <end position="36"/>
    </location>
</feature>
<evidence type="ECO:0000313" key="2">
    <source>
        <dbReference type="EMBL" id="SKA81732.1"/>
    </source>
</evidence>